<dbReference type="Gene3D" id="2.60.120.620">
    <property type="entry name" value="q2cbj1_9rhob like domain"/>
    <property type="match status" value="1"/>
</dbReference>
<dbReference type="RefSeq" id="WP_157308859.1">
    <property type="nucleotide sequence ID" value="NZ_WRXN01000013.1"/>
</dbReference>
<dbReference type="EMBL" id="WRXN01000013">
    <property type="protein sequence ID" value="MVT11432.1"/>
    <property type="molecule type" value="Genomic_DNA"/>
</dbReference>
<accession>A0A7K1UAM6</accession>
<name>A0A7K1UAM6_9BACT</name>
<organism evidence="2 3">
    <name type="scientific">Chitinophaga tropicalis</name>
    <dbReference type="NCBI Taxonomy" id="2683588"/>
    <lineage>
        <taxon>Bacteria</taxon>
        <taxon>Pseudomonadati</taxon>
        <taxon>Bacteroidota</taxon>
        <taxon>Chitinophagia</taxon>
        <taxon>Chitinophagales</taxon>
        <taxon>Chitinophagaceae</taxon>
        <taxon>Chitinophaga</taxon>
    </lineage>
</organism>
<dbReference type="Pfam" id="PF13640">
    <property type="entry name" value="2OG-FeII_Oxy_3"/>
    <property type="match status" value="1"/>
</dbReference>
<dbReference type="PANTHER" id="PTHR35169">
    <property type="entry name" value="FE2OG DIOXYGENASE DOMAIN-CONTAINING PROTEIN"/>
    <property type="match status" value="1"/>
</dbReference>
<dbReference type="InterPro" id="IPR044862">
    <property type="entry name" value="Pro_4_hyd_alph_FE2OG_OXY"/>
</dbReference>
<gene>
    <name evidence="2" type="ORF">GO493_24415</name>
</gene>
<evidence type="ECO:0000259" key="1">
    <source>
        <dbReference type="Pfam" id="PF13640"/>
    </source>
</evidence>
<proteinExistence type="predicted"/>
<reference evidence="2 3" key="1">
    <citation type="submission" date="2019-12" db="EMBL/GenBank/DDBJ databases">
        <title>Chitinophaga sp. strain ysch24 (GDMCC 1.1355), whole genome shotgun sequence.</title>
        <authorList>
            <person name="Zhang X."/>
        </authorList>
    </citation>
    <scope>NUCLEOTIDE SEQUENCE [LARGE SCALE GENOMIC DNA]</scope>
    <source>
        <strain evidence="3">ysch24</strain>
    </source>
</reference>
<comment type="caution">
    <text evidence="2">The sequence shown here is derived from an EMBL/GenBank/DDBJ whole genome shotgun (WGS) entry which is preliminary data.</text>
</comment>
<dbReference type="PANTHER" id="PTHR35169:SF3">
    <property type="entry name" value="PROLYL 4-HYDROXYLASE ALPHA SUBUNIT FE(2+) 2OG DIOXYGENASE DOMAIN-CONTAINING PROTEIN"/>
    <property type="match status" value="1"/>
</dbReference>
<evidence type="ECO:0000313" key="2">
    <source>
        <dbReference type="EMBL" id="MVT11432.1"/>
    </source>
</evidence>
<sequence length="196" mass="22465">MNIENLQVRKDVIDGHPVYIVDNCLDGAHIDAYYKESMKVSFRKGETDFKGDQFPVFSYDFDPISFSSKYSIGKTADMLLAKLFPESDCTLFRSYINMIHYGDMEYPHRDCEIGKGNITFLYYVNNNWDYTWGGETKFYEDGEPRMAILPKPGRCVIFLGEVEHSAGVPTRICSSSRLTLALKYAVDKKNDPCLIL</sequence>
<feature type="domain" description="Prolyl 4-hydroxylase alpha subunit Fe(2+) 2OG dioxygenase" evidence="1">
    <location>
        <begin position="99"/>
        <end position="180"/>
    </location>
</feature>
<dbReference type="Proteomes" id="UP000461730">
    <property type="component" value="Unassembled WGS sequence"/>
</dbReference>
<dbReference type="AlphaFoldDB" id="A0A7K1UAM6"/>
<evidence type="ECO:0000313" key="3">
    <source>
        <dbReference type="Proteomes" id="UP000461730"/>
    </source>
</evidence>
<protein>
    <recommendedName>
        <fullName evidence="1">Prolyl 4-hydroxylase alpha subunit Fe(2+) 2OG dioxygenase domain-containing protein</fullName>
    </recommendedName>
</protein>
<keyword evidence="3" id="KW-1185">Reference proteome</keyword>